<dbReference type="InterPro" id="IPR001878">
    <property type="entry name" value="Znf_CCHC"/>
</dbReference>
<dbReference type="InterPro" id="IPR057811">
    <property type="entry name" value="RBD_ZCCHC3_2nd"/>
</dbReference>
<dbReference type="GO" id="GO:0002218">
    <property type="term" value="P:activation of innate immune response"/>
    <property type="evidence" value="ECO:0007669"/>
    <property type="project" value="InterPro"/>
</dbReference>
<dbReference type="InterPro" id="IPR042509">
    <property type="entry name" value="ZCCHC3"/>
</dbReference>
<feature type="domain" description="Zinc finger CCHC" evidence="3">
    <location>
        <begin position="170"/>
        <end position="244"/>
    </location>
</feature>
<dbReference type="OrthoDB" id="10064617at2759"/>
<dbReference type="KEGG" id="xla:108710053"/>
<evidence type="ECO:0000313" key="6">
    <source>
        <dbReference type="RefSeq" id="XP_018105914.1"/>
    </source>
</evidence>
<evidence type="ECO:0000256" key="1">
    <source>
        <dbReference type="SAM" id="MobiDB-lite"/>
    </source>
</evidence>
<dbReference type="GO" id="GO:0008270">
    <property type="term" value="F:zinc ion binding"/>
    <property type="evidence" value="ECO:0007669"/>
    <property type="project" value="InterPro"/>
</dbReference>
<dbReference type="Pfam" id="PF23057">
    <property type="entry name" value="RBD_ZCCHC3_1st"/>
    <property type="match status" value="1"/>
</dbReference>
<dbReference type="Pfam" id="PF23058">
    <property type="entry name" value="RBD_ZCCHC3_2nd"/>
    <property type="match status" value="1"/>
</dbReference>
<feature type="region of interest" description="Disordered" evidence="1">
    <location>
        <begin position="46"/>
        <end position="70"/>
    </location>
</feature>
<dbReference type="GO" id="GO:0003690">
    <property type="term" value="F:double-stranded DNA binding"/>
    <property type="evidence" value="ECO:0007669"/>
    <property type="project" value="InterPro"/>
</dbReference>
<dbReference type="PANTHER" id="PTHR22639">
    <property type="entry name" value="GAG-RELATED PROTEIN"/>
    <property type="match status" value="1"/>
</dbReference>
<sequence>MDTNKTPQPGMEFSFSATVLDSQESAGLDKCGENVLCLSDADITQSDADVSQSDADVTHSDADVSQSDANISHSDAAELTLQAGTSEPDLPQVSGVNEDNPLDLHNVKVDSELSVNAGAVPGPVDLQINANNLQQEPQSSPSPSSNVTDSGPLSEELQEGAQGPSHSRNRNIVRLCWTGDADHPLDRERVRRLLFDSMGFRSQDILVVTDVSGSKFDVSFQVAESLPKFWSLYKKKGPTDMWKSVQARPVSSSQVKTVTIAFKNEMIRRKDVLSWLQQHCTVLSPVRRVRCSYGVWTGEWRAQVKLNVVNNVLQHLPITFFIWNERGVVSYFGQPRICYVCESTEHFASDCPIEKQRRDADLDLYRMDNDDDYDYYTPYNGCGAETASCRQSVGIRL</sequence>
<organism evidence="5 6">
    <name type="scientific">Xenopus laevis</name>
    <name type="common">African clawed frog</name>
    <dbReference type="NCBI Taxonomy" id="8355"/>
    <lineage>
        <taxon>Eukaryota</taxon>
        <taxon>Metazoa</taxon>
        <taxon>Chordata</taxon>
        <taxon>Craniata</taxon>
        <taxon>Vertebrata</taxon>
        <taxon>Euteleostomi</taxon>
        <taxon>Amphibia</taxon>
        <taxon>Batrachia</taxon>
        <taxon>Anura</taxon>
        <taxon>Pipoidea</taxon>
        <taxon>Pipidae</taxon>
        <taxon>Xenopodinae</taxon>
        <taxon>Xenopus</taxon>
        <taxon>Xenopus</taxon>
    </lineage>
</organism>
<gene>
    <name evidence="6" type="primary">LOC108710053</name>
</gene>
<evidence type="ECO:0000259" key="2">
    <source>
        <dbReference type="Pfam" id="PF00098"/>
    </source>
</evidence>
<dbReference type="PANTHER" id="PTHR22639:SF9">
    <property type="entry name" value="ZINC FINGER CCHC DOMAIN-CONTAINING PROTEIN 3-LIKE"/>
    <property type="match status" value="1"/>
</dbReference>
<dbReference type="AlphaFoldDB" id="A0A8J0UMJ3"/>
<feature type="domain" description="CCHC-type" evidence="2">
    <location>
        <begin position="337"/>
        <end position="352"/>
    </location>
</feature>
<feature type="domain" description="Zinc finger CCHC" evidence="4">
    <location>
        <begin position="260"/>
        <end position="331"/>
    </location>
</feature>
<dbReference type="GO" id="GO:0003723">
    <property type="term" value="F:RNA binding"/>
    <property type="evidence" value="ECO:0007669"/>
    <property type="project" value="InterPro"/>
</dbReference>
<dbReference type="GeneID" id="108710053"/>
<feature type="region of interest" description="Disordered" evidence="1">
    <location>
        <begin position="134"/>
        <end position="167"/>
    </location>
</feature>
<accession>A0A8J0UMJ3</accession>
<keyword evidence="5" id="KW-1185">Reference proteome</keyword>
<evidence type="ECO:0000259" key="3">
    <source>
        <dbReference type="Pfam" id="PF23057"/>
    </source>
</evidence>
<protein>
    <submittedName>
        <fullName evidence="6">Zinc finger CCHC domain-containing protein 3-like isoform X1</fullName>
    </submittedName>
</protein>
<evidence type="ECO:0000259" key="4">
    <source>
        <dbReference type="Pfam" id="PF23058"/>
    </source>
</evidence>
<dbReference type="RefSeq" id="XP_018105914.1">
    <property type="nucleotide sequence ID" value="XM_018250425.2"/>
</dbReference>
<reference evidence="5" key="1">
    <citation type="submission" date="2024-06" db="UniProtKB">
        <authorList>
            <consortium name="RefSeq"/>
        </authorList>
    </citation>
    <scope>NUCLEOTIDE SEQUENCE [LARGE SCALE GENOMIC DNA]</scope>
    <source>
        <strain evidence="5">J_2021</strain>
    </source>
</reference>
<proteinExistence type="predicted"/>
<feature type="compositionally biased region" description="Low complexity" evidence="1">
    <location>
        <begin position="46"/>
        <end position="55"/>
    </location>
</feature>
<dbReference type="Pfam" id="PF00098">
    <property type="entry name" value="zf-CCHC"/>
    <property type="match status" value="1"/>
</dbReference>
<feature type="compositionally biased region" description="Low complexity" evidence="1">
    <location>
        <begin position="134"/>
        <end position="145"/>
    </location>
</feature>
<reference evidence="6" key="2">
    <citation type="submission" date="2025-08" db="UniProtKB">
        <authorList>
            <consortium name="RefSeq"/>
        </authorList>
    </citation>
    <scope>IDENTIFICATION</scope>
    <source>
        <strain evidence="6">J_2021</strain>
        <tissue evidence="6">Erythrocytes</tissue>
    </source>
</reference>
<evidence type="ECO:0000313" key="5">
    <source>
        <dbReference type="Proteomes" id="UP000186698"/>
    </source>
</evidence>
<name>A0A8J0UMJ3_XENLA</name>
<dbReference type="InterPro" id="IPR057810">
    <property type="entry name" value="RBD_ZCCHC3_1st"/>
</dbReference>
<dbReference type="Proteomes" id="UP000186698">
    <property type="component" value="Chromosome 2S"/>
</dbReference>